<protein>
    <submittedName>
        <fullName evidence="2">Fluoride ion transporter CrcB</fullName>
    </submittedName>
</protein>
<evidence type="ECO:0000256" key="1">
    <source>
        <dbReference type="SAM" id="MobiDB-lite"/>
    </source>
</evidence>
<organism evidence="2">
    <name type="scientific">uncultured Quadrisphaera sp</name>
    <dbReference type="NCBI Taxonomy" id="904978"/>
    <lineage>
        <taxon>Bacteria</taxon>
        <taxon>Bacillati</taxon>
        <taxon>Actinomycetota</taxon>
        <taxon>Actinomycetes</taxon>
        <taxon>Kineosporiales</taxon>
        <taxon>Kineosporiaceae</taxon>
        <taxon>Quadrisphaera</taxon>
        <taxon>environmental samples</taxon>
    </lineage>
</organism>
<reference evidence="2" key="1">
    <citation type="submission" date="2020-02" db="EMBL/GenBank/DDBJ databases">
        <authorList>
            <person name="Meier V. D."/>
        </authorList>
    </citation>
    <scope>NUCLEOTIDE SEQUENCE</scope>
    <source>
        <strain evidence="2">AVDCRST_MAG35</strain>
    </source>
</reference>
<feature type="compositionally biased region" description="Low complexity" evidence="1">
    <location>
        <begin position="65"/>
        <end position="74"/>
    </location>
</feature>
<feature type="region of interest" description="Disordered" evidence="1">
    <location>
        <begin position="65"/>
        <end position="87"/>
    </location>
</feature>
<sequence length="127" mass="13801">CWRWSPQAARSARWPDTGSRWRCPRAGAGCRGRRCSSTPPAASPSACSWRWWSRVGARTACCARSSSPASSAVTPPSPRTPSTPTCSCWTGARGRRSATWPAPRRSPWPPCARAWGWGARCTGAARR</sequence>
<accession>A0A6J4PZG0</accession>
<dbReference type="EMBL" id="CADCUY010000513">
    <property type="protein sequence ID" value="CAA9430239.1"/>
    <property type="molecule type" value="Genomic_DNA"/>
</dbReference>
<evidence type="ECO:0000313" key="2">
    <source>
        <dbReference type="EMBL" id="CAA9430239.1"/>
    </source>
</evidence>
<name>A0A6J4PZG0_9ACTN</name>
<proteinExistence type="predicted"/>
<feature type="non-terminal residue" evidence="2">
    <location>
        <position position="1"/>
    </location>
</feature>
<gene>
    <name evidence="2" type="ORF">AVDCRST_MAG35-2549</name>
</gene>
<feature type="non-terminal residue" evidence="2">
    <location>
        <position position="127"/>
    </location>
</feature>
<dbReference type="AlphaFoldDB" id="A0A6J4PZG0"/>